<dbReference type="EMBL" id="CP071462">
    <property type="protein sequence ID" value="QSX01084.1"/>
    <property type="molecule type" value="Genomic_DNA"/>
</dbReference>
<evidence type="ECO:0000313" key="1">
    <source>
        <dbReference type="EMBL" id="QSX01084.1"/>
    </source>
</evidence>
<reference evidence="1 2" key="1">
    <citation type="submission" date="2021-03" db="EMBL/GenBank/DDBJ databases">
        <title>Haloterrigena longa sp. nov. and Haloterrigena limicola sp. nov., extremely halophilic archaea isolated from a salt lake.</title>
        <authorList>
            <person name="Henglin C."/>
        </authorList>
    </citation>
    <scope>NUCLEOTIDE SEQUENCE [LARGE SCALE GENOMIC DNA]</scope>
    <source>
        <strain evidence="1 2">KZCA68</strain>
    </source>
</reference>
<dbReference type="RefSeq" id="WP_207290798.1">
    <property type="nucleotide sequence ID" value="NZ_CP071462.1"/>
</dbReference>
<proteinExistence type="predicted"/>
<name>A0A8A2VG26_9EURY</name>
<sequence>MNPDPSRSTTLSRRAVLTGLASIAALPTATSAANTTGSFSFGQPSIPNAFRGESWKQNDLGEDDNNDVAWIGQSLQNTTMKSRIEKDLGISPPLWNLYTWNLETIRSEKYIDYNSDDDGGGIPLLSQVSLPIGPGSVFIDLDEIDQFLEDNTESVVSATAVELFTDQVESDYPFSQIDICSGLYDEEWLSCRFNDVSYSNAEAILEDSFTITATHTATNGDEEFEIEYRGFLVVQTYNRGESYTAAGVVYPERMDDDGWWGDYEFGESFIADSRDFMKNTK</sequence>
<accession>A0A8A2VG26</accession>
<protein>
    <submittedName>
        <fullName evidence="1">Uncharacterized protein</fullName>
    </submittedName>
</protein>
<keyword evidence="2" id="KW-1185">Reference proteome</keyword>
<gene>
    <name evidence="1" type="ORF">J0X25_09070</name>
</gene>
<organism evidence="1 2">
    <name type="scientific">Haloterrigena alkaliphila</name>
    <dbReference type="NCBI Taxonomy" id="2816475"/>
    <lineage>
        <taxon>Archaea</taxon>
        <taxon>Methanobacteriati</taxon>
        <taxon>Methanobacteriota</taxon>
        <taxon>Stenosarchaea group</taxon>
        <taxon>Halobacteria</taxon>
        <taxon>Halobacteriales</taxon>
        <taxon>Natrialbaceae</taxon>
        <taxon>Haloterrigena</taxon>
    </lineage>
</organism>
<evidence type="ECO:0000313" key="2">
    <source>
        <dbReference type="Proteomes" id="UP000663203"/>
    </source>
</evidence>
<dbReference type="Proteomes" id="UP000663203">
    <property type="component" value="Chromosome"/>
</dbReference>
<dbReference type="GeneID" id="63187453"/>
<dbReference type="AlphaFoldDB" id="A0A8A2VG26"/>
<dbReference type="KEGG" id="hakz:J0X25_09070"/>